<keyword evidence="1" id="KW-0678">Repressor</keyword>
<dbReference type="EMBL" id="CP025746">
    <property type="protein sequence ID" value="QAA30938.1"/>
    <property type="molecule type" value="Genomic_DNA"/>
</dbReference>
<dbReference type="AlphaFoldDB" id="A0A3R5U7M2"/>
<keyword evidence="4" id="KW-0804">Transcription</keyword>
<evidence type="ECO:0000256" key="2">
    <source>
        <dbReference type="ARBA" id="ARBA00023015"/>
    </source>
</evidence>
<dbReference type="SUPFAM" id="SSF46955">
    <property type="entry name" value="Putative DNA-binding domain"/>
    <property type="match status" value="1"/>
</dbReference>
<dbReference type="PRINTS" id="PR00040">
    <property type="entry name" value="HTHMERR"/>
</dbReference>
<name>A0A3R5U7M2_9CLOT</name>
<dbReference type="OrthoDB" id="122388at2"/>
<evidence type="ECO:0000313" key="7">
    <source>
        <dbReference type="Proteomes" id="UP000286268"/>
    </source>
</evidence>
<dbReference type="PROSITE" id="PS50937">
    <property type="entry name" value="HTH_MERR_2"/>
    <property type="match status" value="1"/>
</dbReference>
<proteinExistence type="predicted"/>
<sequence length="348" mass="40993">MNTRTVSEILDISLKTLRLYEQYGIIKVNRDSNNYRNYSEEDIKRLRQVKLLRELGIPLKNIKGIFEKSFEDNKVIRELTIQLKAVDNRLSELESIRNTLVQSVNDALFTSEDNSNIYFENISKCLDQNLENRRKWVDRWNFDSWSKSYDTSVKKNINDDLRLFEGYDYVLESIVEKVEESNGRKILDMGCGTCNIYEKLGKNVEFTGVDQSIEMILVAKRKYGDISLRLGSFLDKPFLENQYDIIVSTYAFHHLNDLEKETAVNYMLKYLKPNGKILIGDLMFESQEERLKKKDGFLSDGRVDLWEIIEDEYYTNIDKLKSYSELLGCSFNYKHLVNFTWLIEIIKP</sequence>
<keyword evidence="3" id="KW-0238">DNA-binding</keyword>
<dbReference type="CDD" id="cd02440">
    <property type="entry name" value="AdoMet_MTases"/>
    <property type="match status" value="1"/>
</dbReference>
<dbReference type="InterPro" id="IPR047057">
    <property type="entry name" value="MerR_fam"/>
</dbReference>
<dbReference type="Gene3D" id="1.10.1660.10">
    <property type="match status" value="1"/>
</dbReference>
<dbReference type="Gene3D" id="3.40.50.150">
    <property type="entry name" value="Vaccinia Virus protein VP39"/>
    <property type="match status" value="1"/>
</dbReference>
<reference evidence="6 7" key="1">
    <citation type="submission" date="2018-01" db="EMBL/GenBank/DDBJ databases">
        <title>Genome Sequencing and Assembly of Anaerobacter polyendosporus strain CT4.</title>
        <authorList>
            <person name="Tachaapaikoon C."/>
            <person name="Sutheeworapong S."/>
            <person name="Jenjaroenpun P."/>
            <person name="Wongsurawat T."/>
            <person name="Nookeaw I."/>
            <person name="Cheawchanlertfa P."/>
            <person name="Kosugi A."/>
            <person name="Cheevadhanarak S."/>
            <person name="Ratanakhanokchai K."/>
        </authorList>
    </citation>
    <scope>NUCLEOTIDE SEQUENCE [LARGE SCALE GENOMIC DNA]</scope>
    <source>
        <strain evidence="6 7">CT4</strain>
    </source>
</reference>
<keyword evidence="2" id="KW-0805">Transcription regulation</keyword>
<dbReference type="PANTHER" id="PTHR30204">
    <property type="entry name" value="REDOX-CYCLING DRUG-SENSING TRANSCRIPTIONAL ACTIVATOR SOXR"/>
    <property type="match status" value="1"/>
</dbReference>
<dbReference type="RefSeq" id="WP_128211428.1">
    <property type="nucleotide sequence ID" value="NZ_CP025746.1"/>
</dbReference>
<gene>
    <name evidence="6" type="ORF">C1I91_04250</name>
</gene>
<evidence type="ECO:0000259" key="5">
    <source>
        <dbReference type="PROSITE" id="PS50937"/>
    </source>
</evidence>
<evidence type="ECO:0000256" key="1">
    <source>
        <dbReference type="ARBA" id="ARBA00022491"/>
    </source>
</evidence>
<dbReference type="Proteomes" id="UP000286268">
    <property type="component" value="Chromosome"/>
</dbReference>
<dbReference type="InterPro" id="IPR029063">
    <property type="entry name" value="SAM-dependent_MTases_sf"/>
</dbReference>
<organism evidence="6 7">
    <name type="scientific">Clostridium manihotivorum</name>
    <dbReference type="NCBI Taxonomy" id="2320868"/>
    <lineage>
        <taxon>Bacteria</taxon>
        <taxon>Bacillati</taxon>
        <taxon>Bacillota</taxon>
        <taxon>Clostridia</taxon>
        <taxon>Eubacteriales</taxon>
        <taxon>Clostridiaceae</taxon>
        <taxon>Clostridium</taxon>
    </lineage>
</organism>
<accession>A0A3R5U7M2</accession>
<dbReference type="KEGG" id="cmah:C1I91_04250"/>
<evidence type="ECO:0000256" key="3">
    <source>
        <dbReference type="ARBA" id="ARBA00023125"/>
    </source>
</evidence>
<evidence type="ECO:0000256" key="4">
    <source>
        <dbReference type="ARBA" id="ARBA00023163"/>
    </source>
</evidence>
<dbReference type="InterPro" id="IPR009061">
    <property type="entry name" value="DNA-bd_dom_put_sf"/>
</dbReference>
<dbReference type="Pfam" id="PF13649">
    <property type="entry name" value="Methyltransf_25"/>
    <property type="match status" value="1"/>
</dbReference>
<dbReference type="GO" id="GO:0003700">
    <property type="term" value="F:DNA-binding transcription factor activity"/>
    <property type="evidence" value="ECO:0007669"/>
    <property type="project" value="InterPro"/>
</dbReference>
<dbReference type="GO" id="GO:0003677">
    <property type="term" value="F:DNA binding"/>
    <property type="evidence" value="ECO:0007669"/>
    <property type="project" value="UniProtKB-KW"/>
</dbReference>
<dbReference type="SMART" id="SM00422">
    <property type="entry name" value="HTH_MERR"/>
    <property type="match status" value="1"/>
</dbReference>
<dbReference type="PANTHER" id="PTHR30204:SF69">
    <property type="entry name" value="MERR-FAMILY TRANSCRIPTIONAL REGULATOR"/>
    <property type="match status" value="1"/>
</dbReference>
<dbReference type="InterPro" id="IPR041698">
    <property type="entry name" value="Methyltransf_25"/>
</dbReference>
<keyword evidence="7" id="KW-1185">Reference proteome</keyword>
<evidence type="ECO:0000313" key="6">
    <source>
        <dbReference type="EMBL" id="QAA30938.1"/>
    </source>
</evidence>
<dbReference type="InterPro" id="IPR000551">
    <property type="entry name" value="MerR-type_HTH_dom"/>
</dbReference>
<feature type="domain" description="HTH merR-type" evidence="5">
    <location>
        <begin position="1"/>
        <end position="68"/>
    </location>
</feature>
<dbReference type="Pfam" id="PF13411">
    <property type="entry name" value="MerR_1"/>
    <property type="match status" value="1"/>
</dbReference>
<protein>
    <submittedName>
        <fullName evidence="6">MerR family transcriptional regulator</fullName>
    </submittedName>
</protein>
<dbReference type="SUPFAM" id="SSF53335">
    <property type="entry name" value="S-adenosyl-L-methionine-dependent methyltransferases"/>
    <property type="match status" value="1"/>
</dbReference>
<dbReference type="CDD" id="cd00592">
    <property type="entry name" value="HTH_MerR-like"/>
    <property type="match status" value="1"/>
</dbReference>